<dbReference type="WBParaSite" id="nRc.2.0.1.t44597-RA">
    <property type="protein sequence ID" value="nRc.2.0.1.t44597-RA"/>
    <property type="gene ID" value="nRc.2.0.1.g44597"/>
</dbReference>
<dbReference type="AlphaFoldDB" id="A0A915L0K9"/>
<keyword evidence="7" id="KW-1185">Reference proteome</keyword>
<protein>
    <submittedName>
        <fullName evidence="8">G-protein coupled receptors family 1 profile domain-containing protein</fullName>
    </submittedName>
</protein>
<feature type="transmembrane region" description="Helical" evidence="5">
    <location>
        <begin position="73"/>
        <end position="94"/>
    </location>
</feature>
<proteinExistence type="predicted"/>
<dbReference type="CDD" id="cd14978">
    <property type="entry name" value="7tmA_FMRFamide_R-like"/>
    <property type="match status" value="1"/>
</dbReference>
<evidence type="ECO:0000256" key="4">
    <source>
        <dbReference type="ARBA" id="ARBA00023136"/>
    </source>
</evidence>
<keyword evidence="2 5" id="KW-0812">Transmembrane</keyword>
<accession>A0A915L0K9</accession>
<dbReference type="PRINTS" id="PR00237">
    <property type="entry name" value="GPCRRHODOPSN"/>
</dbReference>
<dbReference type="Pfam" id="PF00001">
    <property type="entry name" value="7tm_1"/>
    <property type="match status" value="1"/>
</dbReference>
<evidence type="ECO:0000313" key="7">
    <source>
        <dbReference type="Proteomes" id="UP000887565"/>
    </source>
</evidence>
<feature type="transmembrane region" description="Helical" evidence="5">
    <location>
        <begin position="259"/>
        <end position="281"/>
    </location>
</feature>
<reference evidence="8" key="1">
    <citation type="submission" date="2022-11" db="UniProtKB">
        <authorList>
            <consortium name="WormBaseParasite"/>
        </authorList>
    </citation>
    <scope>IDENTIFICATION</scope>
</reference>
<feature type="domain" description="G-protein coupled receptors family 1 profile" evidence="6">
    <location>
        <begin position="54"/>
        <end position="271"/>
    </location>
</feature>
<name>A0A915L0K9_ROMCU</name>
<organism evidence="7 8">
    <name type="scientific">Romanomermis culicivorax</name>
    <name type="common">Nematode worm</name>
    <dbReference type="NCBI Taxonomy" id="13658"/>
    <lineage>
        <taxon>Eukaryota</taxon>
        <taxon>Metazoa</taxon>
        <taxon>Ecdysozoa</taxon>
        <taxon>Nematoda</taxon>
        <taxon>Enoplea</taxon>
        <taxon>Dorylaimia</taxon>
        <taxon>Mermithida</taxon>
        <taxon>Mermithoidea</taxon>
        <taxon>Mermithidae</taxon>
        <taxon>Romanomermis</taxon>
    </lineage>
</organism>
<evidence type="ECO:0000256" key="3">
    <source>
        <dbReference type="ARBA" id="ARBA00022989"/>
    </source>
</evidence>
<evidence type="ECO:0000313" key="8">
    <source>
        <dbReference type="WBParaSite" id="nRc.2.0.1.t44597-RA"/>
    </source>
</evidence>
<evidence type="ECO:0000256" key="1">
    <source>
        <dbReference type="ARBA" id="ARBA00004370"/>
    </source>
</evidence>
<dbReference type="SUPFAM" id="SSF81321">
    <property type="entry name" value="Family A G protein-coupled receptor-like"/>
    <property type="match status" value="1"/>
</dbReference>
<feature type="transmembrane region" description="Helical" evidence="5">
    <location>
        <begin position="114"/>
        <end position="138"/>
    </location>
</feature>
<feature type="transmembrane region" description="Helical" evidence="5">
    <location>
        <begin position="37"/>
        <end position="61"/>
    </location>
</feature>
<evidence type="ECO:0000259" key="6">
    <source>
        <dbReference type="PROSITE" id="PS50262"/>
    </source>
</evidence>
<feature type="transmembrane region" description="Helical" evidence="5">
    <location>
        <begin position="212"/>
        <end position="238"/>
    </location>
</feature>
<evidence type="ECO:0000256" key="2">
    <source>
        <dbReference type="ARBA" id="ARBA00022692"/>
    </source>
</evidence>
<sequence>MSNNTYENIHGNPLLENNDTADDECTFHKHDWLEAKFYLTAVCGSSVAVFGMVANFLTVCVLTRPSMRSANNLFLTALALFDICVLVSAVALYAVEYVAESTDNVPLYGAWVSYISAGYALSNIAQTGSTYVTVAVTIERYIAVVHHKRREWMCGTKGAGTSIFWVFCFSVVYNLPKFFEIETVINENCTGLARFGLKESALQSDNLYSMVYSLWITQMVMVFVPFLVLLFFNAVIALKIRDDGRKRSELKEKSREVTYVLIVIVLLFLVCNSWGLIMTVMERFYGVTYLRRTCIFCFIPCPTEDTYSARHLVMSLYYKNSSAASLPLRRYSTWFQKYNKPKFPSKNSEGTSDCPVYSNDYIRVQSNGTQREVSTCMTENQTNRNDNDTTKLSIRAENEQVSTVDDSFPTSTNNGCIRETLLMRQKTSNGECTILKLLSDKHDSWV</sequence>
<keyword evidence="3 5" id="KW-1133">Transmembrane helix</keyword>
<evidence type="ECO:0000256" key="5">
    <source>
        <dbReference type="SAM" id="Phobius"/>
    </source>
</evidence>
<dbReference type="PANTHER" id="PTHR46641:SF11">
    <property type="entry name" value="G-PROTEIN COUPLED RECEPTOR DAF-37"/>
    <property type="match status" value="1"/>
</dbReference>
<keyword evidence="4 5" id="KW-0472">Membrane</keyword>
<dbReference type="InterPro" id="IPR052954">
    <property type="entry name" value="GPCR-Ligand_Int"/>
</dbReference>
<comment type="subcellular location">
    <subcellularLocation>
        <location evidence="1">Membrane</location>
    </subcellularLocation>
</comment>
<dbReference type="PROSITE" id="PS50262">
    <property type="entry name" value="G_PROTEIN_RECEP_F1_2"/>
    <property type="match status" value="1"/>
</dbReference>
<dbReference type="InterPro" id="IPR017452">
    <property type="entry name" value="GPCR_Rhodpsn_7TM"/>
</dbReference>
<dbReference type="PANTHER" id="PTHR46641">
    <property type="entry name" value="FMRFAMIDE RECEPTOR-RELATED"/>
    <property type="match status" value="1"/>
</dbReference>
<dbReference type="Proteomes" id="UP000887565">
    <property type="component" value="Unplaced"/>
</dbReference>
<dbReference type="OMA" id="NGECTIL"/>
<feature type="transmembrane region" description="Helical" evidence="5">
    <location>
        <begin position="159"/>
        <end position="176"/>
    </location>
</feature>
<dbReference type="Gene3D" id="1.20.1070.10">
    <property type="entry name" value="Rhodopsin 7-helix transmembrane proteins"/>
    <property type="match status" value="1"/>
</dbReference>
<dbReference type="GO" id="GO:0016020">
    <property type="term" value="C:membrane"/>
    <property type="evidence" value="ECO:0007669"/>
    <property type="project" value="UniProtKB-SubCell"/>
</dbReference>
<dbReference type="GO" id="GO:0004930">
    <property type="term" value="F:G protein-coupled receptor activity"/>
    <property type="evidence" value="ECO:0007669"/>
    <property type="project" value="InterPro"/>
</dbReference>
<dbReference type="InterPro" id="IPR000276">
    <property type="entry name" value="GPCR_Rhodpsn"/>
</dbReference>